<reference evidence="2" key="1">
    <citation type="submission" date="2016-11" db="EMBL/GenBank/DDBJ databases">
        <authorList>
            <person name="Varghese N."/>
            <person name="Submissions S."/>
        </authorList>
    </citation>
    <scope>NUCLEOTIDE SEQUENCE [LARGE SCALE GENOMIC DNA]</scope>
    <source>
        <strain evidence="2">DSM 10349</strain>
    </source>
</reference>
<dbReference type="RefSeq" id="WP_072910764.1">
    <property type="nucleotide sequence ID" value="NZ_FRAR01000006.1"/>
</dbReference>
<evidence type="ECO:0000313" key="2">
    <source>
        <dbReference type="Proteomes" id="UP000183997"/>
    </source>
</evidence>
<protein>
    <submittedName>
        <fullName evidence="1">Stage III sporulation protein AG</fullName>
    </submittedName>
</protein>
<accession>A0A1M6PGC0</accession>
<dbReference type="STRING" id="1121421.SAMN02745123_00568"/>
<proteinExistence type="predicted"/>
<name>A0A1M6PGC0_9FIRM</name>
<gene>
    <name evidence="1" type="ORF">SAMN02745123_00568</name>
</gene>
<dbReference type="AlphaFoldDB" id="A0A1M6PGC0"/>
<dbReference type="Proteomes" id="UP000183997">
    <property type="component" value="Unassembled WGS sequence"/>
</dbReference>
<sequence length="207" mass="22165">MSFLKNLFGAPGSDGPHKEQAKKLKWLAATALIGICLLFAGGLGKDNAAKVPTPEKEHAVAKQERQTTEQKAMATEEDYLAEKVCKMLEEVEGAGKVKVTVRLDTSTQTEYAINTSTGKKTTQEKDQSGGTRVLTEDTDTGQLVLVTRNGEETPVMSREIAPNVAGVLVVAEGASDPEVKARLFRATQVALGVESHKVIVMARKAGE</sequence>
<keyword evidence="2" id="KW-1185">Reference proteome</keyword>
<organism evidence="1 2">
    <name type="scientific">Desulforamulus aeronauticus DSM 10349</name>
    <dbReference type="NCBI Taxonomy" id="1121421"/>
    <lineage>
        <taxon>Bacteria</taxon>
        <taxon>Bacillati</taxon>
        <taxon>Bacillota</taxon>
        <taxon>Clostridia</taxon>
        <taxon>Eubacteriales</taxon>
        <taxon>Peptococcaceae</taxon>
        <taxon>Desulforamulus</taxon>
    </lineage>
</organism>
<dbReference type="EMBL" id="FRAR01000006">
    <property type="protein sequence ID" value="SHK06940.1"/>
    <property type="molecule type" value="Genomic_DNA"/>
</dbReference>
<evidence type="ECO:0000313" key="1">
    <source>
        <dbReference type="EMBL" id="SHK06940.1"/>
    </source>
</evidence>
<dbReference type="OrthoDB" id="2381602at2"/>